<name>A0A1X2I1A9_9FUNG</name>
<dbReference type="SMART" id="SM00367">
    <property type="entry name" value="LRR_CC"/>
    <property type="match status" value="4"/>
</dbReference>
<gene>
    <name evidence="2" type="ORF">BCR42DRAFT_456131</name>
</gene>
<dbReference type="InterPro" id="IPR032675">
    <property type="entry name" value="LRR_dom_sf"/>
</dbReference>
<evidence type="ECO:0000313" key="3">
    <source>
        <dbReference type="Proteomes" id="UP000193560"/>
    </source>
</evidence>
<reference evidence="2 3" key="1">
    <citation type="submission" date="2016-07" db="EMBL/GenBank/DDBJ databases">
        <title>Pervasive Adenine N6-methylation of Active Genes in Fungi.</title>
        <authorList>
            <consortium name="DOE Joint Genome Institute"/>
            <person name="Mondo S.J."/>
            <person name="Dannebaum R.O."/>
            <person name="Kuo R.C."/>
            <person name="Labutti K."/>
            <person name="Haridas S."/>
            <person name="Kuo A."/>
            <person name="Salamov A."/>
            <person name="Ahrendt S.R."/>
            <person name="Lipzen A."/>
            <person name="Sullivan W."/>
            <person name="Andreopoulos W.B."/>
            <person name="Clum A."/>
            <person name="Lindquist E."/>
            <person name="Daum C."/>
            <person name="Ramamoorthy G.K."/>
            <person name="Gryganskyi A."/>
            <person name="Culley D."/>
            <person name="Magnuson J.K."/>
            <person name="James T.Y."/>
            <person name="O'Malley M.A."/>
            <person name="Stajich J.E."/>
            <person name="Spatafora J.W."/>
            <person name="Visel A."/>
            <person name="Grigoriev I.V."/>
        </authorList>
    </citation>
    <scope>NUCLEOTIDE SEQUENCE [LARGE SCALE GENOMIC DNA]</scope>
    <source>
        <strain evidence="2 3">NRRL 1336</strain>
    </source>
</reference>
<dbReference type="Gene3D" id="3.80.10.10">
    <property type="entry name" value="Ribonuclease Inhibitor"/>
    <property type="match status" value="2"/>
</dbReference>
<dbReference type="InterPro" id="IPR006553">
    <property type="entry name" value="Leu-rich_rpt_Cys-con_subtyp"/>
</dbReference>
<comment type="caution">
    <text evidence="2">The sequence shown here is derived from an EMBL/GenBank/DDBJ whole genome shotgun (WGS) entry which is preliminary data.</text>
</comment>
<sequence length="438" mass="49417">MNNLGDLPAEIVTLIVEQLISPQDFYACTLLNKQFYTVTNPFLWHTVVIRNKTVLLKVISGVVETSSSSAQLGYYIREIEFGSYVSDVSDATLLLLVIHLPCLEHLKIARGNRITDASLQYVPQYCPHLQSLCLEDSSMMRRTLEAWGLHCHDLTRLELENCSGVSFYVFHAVASCPLEILKITFSVLHLDSRTGTGNEYFNAAFVLGGFHRLRHLSIFDAGHHFIQHLIHIHANNKNDGIVWPDLVDLYLNNCNAIDDRSMITFVQSHPHLQCLGLSENTFSDAVLDAMATFLPEMRLLDLRASEHITHRGIRRLVQQCPSLTFIALHECGMTTHEFPELRADRCHGHGYVMGILQHITEQQQQPRLQWIYSFALMIAKMMIGETFHLAHTHLLGMVVARSYIGGLVSLSGMKESVLLCRVQCHHGTLCLCEPGFGS</sequence>
<keyword evidence="3" id="KW-1185">Reference proteome</keyword>
<dbReference type="InterPro" id="IPR036047">
    <property type="entry name" value="F-box-like_dom_sf"/>
</dbReference>
<dbReference type="Proteomes" id="UP000193560">
    <property type="component" value="Unassembled WGS sequence"/>
</dbReference>
<dbReference type="AlphaFoldDB" id="A0A1X2I1A9"/>
<dbReference type="InterPro" id="IPR001810">
    <property type="entry name" value="F-box_dom"/>
</dbReference>
<evidence type="ECO:0000259" key="1">
    <source>
        <dbReference type="Pfam" id="PF12937"/>
    </source>
</evidence>
<dbReference type="GO" id="GO:0031146">
    <property type="term" value="P:SCF-dependent proteasomal ubiquitin-dependent protein catabolic process"/>
    <property type="evidence" value="ECO:0007669"/>
    <property type="project" value="TreeGrafter"/>
</dbReference>
<dbReference type="SUPFAM" id="SSF52047">
    <property type="entry name" value="RNI-like"/>
    <property type="match status" value="1"/>
</dbReference>
<protein>
    <recommendedName>
        <fullName evidence="1">F-box domain-containing protein</fullName>
    </recommendedName>
</protein>
<dbReference type="OrthoDB" id="10257471at2759"/>
<proteinExistence type="predicted"/>
<dbReference type="PANTHER" id="PTHR13318:SF190">
    <property type="entry name" value="PARTNER OF PAIRED, ISOFORM B"/>
    <property type="match status" value="1"/>
</dbReference>
<organism evidence="2 3">
    <name type="scientific">Absidia repens</name>
    <dbReference type="NCBI Taxonomy" id="90262"/>
    <lineage>
        <taxon>Eukaryota</taxon>
        <taxon>Fungi</taxon>
        <taxon>Fungi incertae sedis</taxon>
        <taxon>Mucoromycota</taxon>
        <taxon>Mucoromycotina</taxon>
        <taxon>Mucoromycetes</taxon>
        <taxon>Mucorales</taxon>
        <taxon>Cunninghamellaceae</taxon>
        <taxon>Absidia</taxon>
    </lineage>
</organism>
<accession>A0A1X2I1A9</accession>
<dbReference type="Pfam" id="PF12937">
    <property type="entry name" value="F-box-like"/>
    <property type="match status" value="1"/>
</dbReference>
<dbReference type="GO" id="GO:0019005">
    <property type="term" value="C:SCF ubiquitin ligase complex"/>
    <property type="evidence" value="ECO:0007669"/>
    <property type="project" value="TreeGrafter"/>
</dbReference>
<dbReference type="PANTHER" id="PTHR13318">
    <property type="entry name" value="PARTNER OF PAIRED, ISOFORM B-RELATED"/>
    <property type="match status" value="1"/>
</dbReference>
<dbReference type="STRING" id="90262.A0A1X2I1A9"/>
<dbReference type="EMBL" id="MCGE01000036">
    <property type="protein sequence ID" value="ORZ07142.1"/>
    <property type="molecule type" value="Genomic_DNA"/>
</dbReference>
<dbReference type="SUPFAM" id="SSF81383">
    <property type="entry name" value="F-box domain"/>
    <property type="match status" value="1"/>
</dbReference>
<evidence type="ECO:0000313" key="2">
    <source>
        <dbReference type="EMBL" id="ORZ07142.1"/>
    </source>
</evidence>
<feature type="domain" description="F-box" evidence="1">
    <location>
        <begin position="5"/>
        <end position="50"/>
    </location>
</feature>